<reference evidence="5" key="1">
    <citation type="submission" date="2021-01" db="EMBL/GenBank/DDBJ databases">
        <authorList>
            <person name="Corre E."/>
            <person name="Pelletier E."/>
            <person name="Niang G."/>
            <person name="Scheremetjew M."/>
            <person name="Finn R."/>
            <person name="Kale V."/>
            <person name="Holt S."/>
            <person name="Cochrane G."/>
            <person name="Meng A."/>
            <person name="Brown T."/>
            <person name="Cohen L."/>
        </authorList>
    </citation>
    <scope>NUCLEOTIDE SEQUENCE</scope>
    <source>
        <strain evidence="5">CCMP1381</strain>
    </source>
</reference>
<organism evidence="5">
    <name type="scientific">Octactis speculum</name>
    <dbReference type="NCBI Taxonomy" id="3111310"/>
    <lineage>
        <taxon>Eukaryota</taxon>
        <taxon>Sar</taxon>
        <taxon>Stramenopiles</taxon>
        <taxon>Ochrophyta</taxon>
        <taxon>Dictyochophyceae</taxon>
        <taxon>Dictyochales</taxon>
        <taxon>Dictyochaceae</taxon>
        <taxon>Octactis</taxon>
    </lineage>
</organism>
<accession>A0A7S2GDT7</accession>
<keyword evidence="2" id="KW-0963">Cytoplasm</keyword>
<evidence type="ECO:0000256" key="3">
    <source>
        <dbReference type="ARBA" id="ARBA00022835"/>
    </source>
</evidence>
<dbReference type="InterPro" id="IPR025721">
    <property type="entry name" value="Exosome_cplx_N_dom"/>
</dbReference>
<dbReference type="PANTHER" id="PTHR12686">
    <property type="entry name" value="3'-5' EXORIBONUCLEASE CSL4-RELATED"/>
    <property type="match status" value="1"/>
</dbReference>
<dbReference type="Pfam" id="PF10447">
    <property type="entry name" value="EXOSC1"/>
    <property type="match status" value="1"/>
</dbReference>
<dbReference type="PANTHER" id="PTHR12686:SF8">
    <property type="entry name" value="EXOSOME COMPLEX COMPONENT CSL4"/>
    <property type="match status" value="1"/>
</dbReference>
<dbReference type="InterPro" id="IPR019495">
    <property type="entry name" value="EXOSC1_C"/>
</dbReference>
<dbReference type="InterPro" id="IPR039771">
    <property type="entry name" value="Csl4"/>
</dbReference>
<sequence length="207" mass="22710">MLMPASLTRREGTTVVPGEHIIESQMVVTGNGTYERDGQIFAALAGKVKVEEPETGGNKPMVTVGHWLQKDNTKQVPRVGQVIMGRVTRITANTAQVDITCLGDNILRQPCSGMIRTEDVYPKDVDIQVEMSQCFRPGDVVRAQIMSLGDLRHYYLSTAQLKLGVCWAPSPSDAQTIMIPISWNQLRCPVSGVTANRKCAQPKSDAQ</sequence>
<dbReference type="InterPro" id="IPR012340">
    <property type="entry name" value="NA-bd_OB-fold"/>
</dbReference>
<dbReference type="InterPro" id="IPR003029">
    <property type="entry name" value="S1_domain"/>
</dbReference>
<proteinExistence type="predicted"/>
<dbReference type="GO" id="GO:0000176">
    <property type="term" value="C:nuclear exosome (RNase complex)"/>
    <property type="evidence" value="ECO:0007669"/>
    <property type="project" value="TreeGrafter"/>
</dbReference>
<evidence type="ECO:0000256" key="1">
    <source>
        <dbReference type="ARBA" id="ARBA00004604"/>
    </source>
</evidence>
<dbReference type="SUPFAM" id="SSF50249">
    <property type="entry name" value="Nucleic acid-binding proteins"/>
    <property type="match status" value="1"/>
</dbReference>
<evidence type="ECO:0000313" key="5">
    <source>
        <dbReference type="EMBL" id="CAD9442892.1"/>
    </source>
</evidence>
<dbReference type="AlphaFoldDB" id="A0A7S2GDT7"/>
<dbReference type="GO" id="GO:0005737">
    <property type="term" value="C:cytoplasm"/>
    <property type="evidence" value="ECO:0007669"/>
    <property type="project" value="TreeGrafter"/>
</dbReference>
<keyword evidence="3" id="KW-0271">Exosome</keyword>
<protein>
    <recommendedName>
        <fullName evidence="4">S1 motif domain-containing protein</fullName>
    </recommendedName>
</protein>
<evidence type="ECO:0000259" key="4">
    <source>
        <dbReference type="PROSITE" id="PS50126"/>
    </source>
</evidence>
<dbReference type="GO" id="GO:0006396">
    <property type="term" value="P:RNA processing"/>
    <property type="evidence" value="ECO:0007669"/>
    <property type="project" value="InterPro"/>
</dbReference>
<dbReference type="PROSITE" id="PS50126">
    <property type="entry name" value="S1"/>
    <property type="match status" value="1"/>
</dbReference>
<gene>
    <name evidence="5" type="ORF">DSPE1174_LOCUS18942</name>
</gene>
<dbReference type="Gene3D" id="2.40.50.140">
    <property type="entry name" value="Nucleic acid-binding proteins"/>
    <property type="match status" value="1"/>
</dbReference>
<dbReference type="GO" id="GO:0005730">
    <property type="term" value="C:nucleolus"/>
    <property type="evidence" value="ECO:0007669"/>
    <property type="project" value="UniProtKB-SubCell"/>
</dbReference>
<evidence type="ECO:0000256" key="2">
    <source>
        <dbReference type="ARBA" id="ARBA00022490"/>
    </source>
</evidence>
<dbReference type="SUPFAM" id="SSF110324">
    <property type="entry name" value="Ribosomal L27 protein-like"/>
    <property type="match status" value="1"/>
</dbReference>
<name>A0A7S2GDT7_9STRA</name>
<dbReference type="Pfam" id="PF14382">
    <property type="entry name" value="ECR1_N"/>
    <property type="match status" value="1"/>
</dbReference>
<dbReference type="GO" id="GO:0003723">
    <property type="term" value="F:RNA binding"/>
    <property type="evidence" value="ECO:0007669"/>
    <property type="project" value="InterPro"/>
</dbReference>
<dbReference type="EMBL" id="HBGS01036584">
    <property type="protein sequence ID" value="CAD9442892.1"/>
    <property type="molecule type" value="Transcribed_RNA"/>
</dbReference>
<feature type="domain" description="S1 motif" evidence="4">
    <location>
        <begin position="80"/>
        <end position="159"/>
    </location>
</feature>
<comment type="subcellular location">
    <subcellularLocation>
        <location evidence="1">Nucleus</location>
        <location evidence="1">Nucleolus</location>
    </subcellularLocation>
</comment>
<dbReference type="Gene3D" id="2.40.50.100">
    <property type="match status" value="1"/>
</dbReference>